<dbReference type="InterPro" id="IPR001789">
    <property type="entry name" value="Sig_transdc_resp-reg_receiver"/>
</dbReference>
<sequence>MGREFRPNTIVVVEDEEDIRALAATLFEEADLKVREFERADAAWTHIEKNPEQIAILFTDVNTPGSMDGLTLGQRVSQRFPWIRVIVTSGKALPSEAAGDVTFLPKPWLPLDLLMAAEDGRPRDARHA</sequence>
<feature type="domain" description="Response regulatory" evidence="3">
    <location>
        <begin position="9"/>
        <end position="121"/>
    </location>
</feature>
<dbReference type="RefSeq" id="WP_406857876.1">
    <property type="nucleotide sequence ID" value="NZ_CP157484.1"/>
</dbReference>
<dbReference type="PROSITE" id="PS50110">
    <property type="entry name" value="RESPONSE_REGULATORY"/>
    <property type="match status" value="1"/>
</dbReference>
<protein>
    <submittedName>
        <fullName evidence="4">Response regulator</fullName>
    </submittedName>
</protein>
<dbReference type="PANTHER" id="PTHR44591:SF21">
    <property type="entry name" value="TWO-COMPONENT RESPONSE REGULATOR"/>
    <property type="match status" value="1"/>
</dbReference>
<evidence type="ECO:0000256" key="2">
    <source>
        <dbReference type="PROSITE-ProRule" id="PRU00169"/>
    </source>
</evidence>
<dbReference type="InterPro" id="IPR050595">
    <property type="entry name" value="Bact_response_regulator"/>
</dbReference>
<feature type="modified residue" description="4-aspartylphosphate" evidence="2">
    <location>
        <position position="60"/>
    </location>
</feature>
<dbReference type="SMART" id="SM00448">
    <property type="entry name" value="REC"/>
    <property type="match status" value="1"/>
</dbReference>
<name>A0AAU7JKT1_9HYPH</name>
<dbReference type="AlphaFoldDB" id="A0AAU7JKT1"/>
<proteinExistence type="predicted"/>
<evidence type="ECO:0000259" key="3">
    <source>
        <dbReference type="PROSITE" id="PS50110"/>
    </source>
</evidence>
<evidence type="ECO:0000313" key="4">
    <source>
        <dbReference type="EMBL" id="XBO41023.1"/>
    </source>
</evidence>
<dbReference type="Pfam" id="PF00072">
    <property type="entry name" value="Response_reg"/>
    <property type="match status" value="1"/>
</dbReference>
<dbReference type="PANTHER" id="PTHR44591">
    <property type="entry name" value="STRESS RESPONSE REGULATOR PROTEIN 1"/>
    <property type="match status" value="1"/>
</dbReference>
<dbReference type="SUPFAM" id="SSF52172">
    <property type="entry name" value="CheY-like"/>
    <property type="match status" value="1"/>
</dbReference>
<dbReference type="Gene3D" id="3.40.50.2300">
    <property type="match status" value="1"/>
</dbReference>
<dbReference type="InterPro" id="IPR011006">
    <property type="entry name" value="CheY-like_superfamily"/>
</dbReference>
<keyword evidence="1 2" id="KW-0597">Phosphoprotein</keyword>
<dbReference type="EMBL" id="CP157484">
    <property type="protein sequence ID" value="XBO41023.1"/>
    <property type="molecule type" value="Genomic_DNA"/>
</dbReference>
<gene>
    <name evidence="4" type="ORF">ABEG18_09765</name>
</gene>
<dbReference type="GO" id="GO:0000160">
    <property type="term" value="P:phosphorelay signal transduction system"/>
    <property type="evidence" value="ECO:0007669"/>
    <property type="project" value="InterPro"/>
</dbReference>
<accession>A0AAU7JKT1</accession>
<organism evidence="4">
    <name type="scientific">Alsobacter sp. KACC 23698</name>
    <dbReference type="NCBI Taxonomy" id="3149229"/>
    <lineage>
        <taxon>Bacteria</taxon>
        <taxon>Pseudomonadati</taxon>
        <taxon>Pseudomonadota</taxon>
        <taxon>Alphaproteobacteria</taxon>
        <taxon>Hyphomicrobiales</taxon>
        <taxon>Alsobacteraceae</taxon>
        <taxon>Alsobacter</taxon>
    </lineage>
</organism>
<evidence type="ECO:0000256" key="1">
    <source>
        <dbReference type="ARBA" id="ARBA00022553"/>
    </source>
</evidence>
<reference evidence="4" key="1">
    <citation type="submission" date="2024-05" db="EMBL/GenBank/DDBJ databases">
        <authorList>
            <person name="Kim S."/>
            <person name="Heo J."/>
            <person name="Choi H."/>
            <person name="Choi Y."/>
            <person name="Kwon S.-W."/>
            <person name="Kim Y."/>
        </authorList>
    </citation>
    <scope>NUCLEOTIDE SEQUENCE</scope>
    <source>
        <strain evidence="4">KACC 23698</strain>
    </source>
</reference>